<accession>A0ABS3AVY0</accession>
<proteinExistence type="predicted"/>
<dbReference type="Gene3D" id="1.10.10.10">
    <property type="entry name" value="Winged helix-like DNA-binding domain superfamily/Winged helix DNA-binding domain"/>
    <property type="match status" value="1"/>
</dbReference>
<dbReference type="Pfam" id="PF25212">
    <property type="entry name" value="HVO_A0114"/>
    <property type="match status" value="1"/>
</dbReference>
<comment type="caution">
    <text evidence="1">The sequence shown here is derived from an EMBL/GenBank/DDBJ whole genome shotgun (WGS) entry which is preliminary data.</text>
</comment>
<evidence type="ECO:0000313" key="2">
    <source>
        <dbReference type="Proteomes" id="UP000717534"/>
    </source>
</evidence>
<organism evidence="1 2">
    <name type="scientific">Desulfotalea psychrophila</name>
    <dbReference type="NCBI Taxonomy" id="84980"/>
    <lineage>
        <taxon>Bacteria</taxon>
        <taxon>Pseudomonadati</taxon>
        <taxon>Thermodesulfobacteriota</taxon>
        <taxon>Desulfobulbia</taxon>
        <taxon>Desulfobulbales</taxon>
        <taxon>Desulfocapsaceae</taxon>
        <taxon>Desulfotalea</taxon>
    </lineage>
</organism>
<evidence type="ECO:0000313" key="1">
    <source>
        <dbReference type="EMBL" id="MBN4068685.1"/>
    </source>
</evidence>
<reference evidence="1 2" key="1">
    <citation type="submission" date="2021-02" db="EMBL/GenBank/DDBJ databases">
        <title>Activity-based single-cell genomes from oceanic crustal fluid captures similar information to metagenomic and metatranscriptomic surveys with orders of magnitude less sampling.</title>
        <authorList>
            <person name="D'Angelo T.S."/>
            <person name="Orcutt B.N."/>
        </authorList>
    </citation>
    <scope>NUCLEOTIDE SEQUENCE [LARGE SCALE GENOMIC DNA]</scope>
    <source>
        <strain evidence="1">AH-315-G02</strain>
    </source>
</reference>
<dbReference type="Proteomes" id="UP000717534">
    <property type="component" value="Unassembled WGS sequence"/>
</dbReference>
<dbReference type="SUPFAM" id="SSF46785">
    <property type="entry name" value="Winged helix' DNA-binding domain"/>
    <property type="match status" value="1"/>
</dbReference>
<dbReference type="InterPro" id="IPR036388">
    <property type="entry name" value="WH-like_DNA-bd_sf"/>
</dbReference>
<sequence length="127" mass="14637">MATRVMKVGIISKANYIKRTLAIAKGEYKPRKDEPKIWFESIKSMSQILSTENQELLRTIINNKPHSITDLEEITNRKKSNLSRTLRTLEKYGIVELNKIKGKIAPKVKVTDFRVEFGLHYSSPVPH</sequence>
<name>A0ABS3AVY0_9BACT</name>
<keyword evidence="2" id="KW-1185">Reference proteome</keyword>
<protein>
    <submittedName>
        <fullName evidence="1">MarR family transcriptional regulator</fullName>
    </submittedName>
</protein>
<dbReference type="EMBL" id="JAFITO010000038">
    <property type="protein sequence ID" value="MBN4068685.1"/>
    <property type="molecule type" value="Genomic_DNA"/>
</dbReference>
<dbReference type="InterPro" id="IPR036390">
    <property type="entry name" value="WH_DNA-bd_sf"/>
</dbReference>
<gene>
    <name evidence="1" type="ORF">JYU06_04100</name>
</gene>